<proteinExistence type="predicted"/>
<evidence type="ECO:0000313" key="1">
    <source>
        <dbReference type="EMBL" id="KAK8844177.1"/>
    </source>
</evidence>
<evidence type="ECO:0000313" key="2">
    <source>
        <dbReference type="Proteomes" id="UP001470230"/>
    </source>
</evidence>
<organism evidence="1 2">
    <name type="scientific">Tritrichomonas musculus</name>
    <dbReference type="NCBI Taxonomy" id="1915356"/>
    <lineage>
        <taxon>Eukaryota</taxon>
        <taxon>Metamonada</taxon>
        <taxon>Parabasalia</taxon>
        <taxon>Tritrichomonadida</taxon>
        <taxon>Tritrichomonadidae</taxon>
        <taxon>Tritrichomonas</taxon>
    </lineage>
</organism>
<keyword evidence="2" id="KW-1185">Reference proteome</keyword>
<comment type="caution">
    <text evidence="1">The sequence shown here is derived from an EMBL/GenBank/DDBJ whole genome shotgun (WGS) entry which is preliminary data.</text>
</comment>
<reference evidence="1 2" key="1">
    <citation type="submission" date="2024-04" db="EMBL/GenBank/DDBJ databases">
        <title>Tritrichomonas musculus Genome.</title>
        <authorList>
            <person name="Alves-Ferreira E."/>
            <person name="Grigg M."/>
            <person name="Lorenzi H."/>
            <person name="Galac M."/>
        </authorList>
    </citation>
    <scope>NUCLEOTIDE SEQUENCE [LARGE SCALE GENOMIC DNA]</scope>
    <source>
        <strain evidence="1 2">EAF2021</strain>
    </source>
</reference>
<sequence>MERYFINDMEVHFVDIPGFNGKYMISVEEPHLVIEKLPIRILDKWFNSLGEISVLLNGKLYIVDELLELIN</sequence>
<dbReference type="EMBL" id="JAPFFF010000033">
    <property type="protein sequence ID" value="KAK8844177.1"/>
    <property type="molecule type" value="Genomic_DNA"/>
</dbReference>
<name>A0ABR2HBV6_9EUKA</name>
<accession>A0ABR2HBV6</accession>
<gene>
    <name evidence="1" type="ORF">M9Y10_024382</name>
</gene>
<dbReference type="Proteomes" id="UP001470230">
    <property type="component" value="Unassembled WGS sequence"/>
</dbReference>
<protein>
    <submittedName>
        <fullName evidence="1">Uncharacterized protein</fullName>
    </submittedName>
</protein>